<dbReference type="SUPFAM" id="SSF46626">
    <property type="entry name" value="Cytochrome c"/>
    <property type="match status" value="1"/>
</dbReference>
<sequence length="202" mass="21950">MKGSMLVMNKLRIVSAAVITVAVAAGLSSCGNKKNPGLEFARNMYDPIAFNPDQPNDNFANGQTAQLPPEGTMPVGYDPVADAYPNTPEGYQAASANLKNPLPATQQNLSQGRTLYLHMCSHCHGTQGHGDGQIIKLEKFPPPPSYSTGNSSRGGAMKDLTDGKIFHTITYGLNLMGPHRTQLNPTERWKIVMYVHELQKLQ</sequence>
<dbReference type="AlphaFoldDB" id="A0A2U2PBP6"/>
<gene>
    <name evidence="7" type="ORF">DDR33_20565</name>
</gene>
<dbReference type="PROSITE" id="PS51007">
    <property type="entry name" value="CYTC"/>
    <property type="match status" value="1"/>
</dbReference>
<evidence type="ECO:0000256" key="4">
    <source>
        <dbReference type="PROSITE-ProRule" id="PRU00433"/>
    </source>
</evidence>
<dbReference type="GO" id="GO:0009055">
    <property type="term" value="F:electron transfer activity"/>
    <property type="evidence" value="ECO:0007669"/>
    <property type="project" value="InterPro"/>
</dbReference>
<dbReference type="PROSITE" id="PS51257">
    <property type="entry name" value="PROKAR_LIPOPROTEIN"/>
    <property type="match status" value="1"/>
</dbReference>
<evidence type="ECO:0000256" key="1">
    <source>
        <dbReference type="ARBA" id="ARBA00022617"/>
    </source>
</evidence>
<dbReference type="Gene3D" id="1.10.760.10">
    <property type="entry name" value="Cytochrome c-like domain"/>
    <property type="match status" value="1"/>
</dbReference>
<dbReference type="InterPro" id="IPR009056">
    <property type="entry name" value="Cyt_c-like_dom"/>
</dbReference>
<dbReference type="EMBL" id="QEAS01000020">
    <property type="protein sequence ID" value="PWG78821.1"/>
    <property type="molecule type" value="Genomic_DNA"/>
</dbReference>
<evidence type="ECO:0000313" key="7">
    <source>
        <dbReference type="EMBL" id="PWG78821.1"/>
    </source>
</evidence>
<comment type="caution">
    <text evidence="7">The sequence shown here is derived from an EMBL/GenBank/DDBJ whole genome shotgun (WGS) entry which is preliminary data.</text>
</comment>
<accession>A0A2U2PBP6</accession>
<dbReference type="PANTHER" id="PTHR40394:SF2">
    <property type="entry name" value="QUINOL:CYTOCHROME C OXIDOREDUCTASE MEMBRANE PROTEIN"/>
    <property type="match status" value="1"/>
</dbReference>
<evidence type="ECO:0000256" key="2">
    <source>
        <dbReference type="ARBA" id="ARBA00022723"/>
    </source>
</evidence>
<evidence type="ECO:0000313" key="8">
    <source>
        <dbReference type="Proteomes" id="UP000245647"/>
    </source>
</evidence>
<dbReference type="OrthoDB" id="9796771at2"/>
<keyword evidence="8" id="KW-1185">Reference proteome</keyword>
<dbReference type="Pfam" id="PF13442">
    <property type="entry name" value="Cytochrome_CBB3"/>
    <property type="match status" value="1"/>
</dbReference>
<keyword evidence="5" id="KW-0732">Signal</keyword>
<keyword evidence="2 4" id="KW-0479">Metal-binding</keyword>
<protein>
    <submittedName>
        <fullName evidence="7">Cytochrome C</fullName>
    </submittedName>
</protein>
<keyword evidence="1 4" id="KW-0349">Heme</keyword>
<feature type="domain" description="Cytochrome c" evidence="6">
    <location>
        <begin position="107"/>
        <end position="199"/>
    </location>
</feature>
<feature type="signal peptide" evidence="5">
    <location>
        <begin position="1"/>
        <end position="24"/>
    </location>
</feature>
<evidence type="ECO:0000256" key="5">
    <source>
        <dbReference type="SAM" id="SignalP"/>
    </source>
</evidence>
<dbReference type="PANTHER" id="PTHR40394">
    <property type="entry name" value="LIPOPROTEIN-RELATED"/>
    <property type="match status" value="1"/>
</dbReference>
<evidence type="ECO:0000256" key="3">
    <source>
        <dbReference type="ARBA" id="ARBA00023004"/>
    </source>
</evidence>
<keyword evidence="3 4" id="KW-0408">Iron</keyword>
<feature type="chain" id="PRO_5015489994" evidence="5">
    <location>
        <begin position="25"/>
        <end position="202"/>
    </location>
</feature>
<dbReference type="Proteomes" id="UP000245647">
    <property type="component" value="Unassembled WGS sequence"/>
</dbReference>
<organism evidence="7 8">
    <name type="scientific">Pararcticibacter amylolyticus</name>
    <dbReference type="NCBI Taxonomy" id="2173175"/>
    <lineage>
        <taxon>Bacteria</taxon>
        <taxon>Pseudomonadati</taxon>
        <taxon>Bacteroidota</taxon>
        <taxon>Sphingobacteriia</taxon>
        <taxon>Sphingobacteriales</taxon>
        <taxon>Sphingobacteriaceae</taxon>
        <taxon>Pararcticibacter</taxon>
    </lineage>
</organism>
<dbReference type="GO" id="GO:0020037">
    <property type="term" value="F:heme binding"/>
    <property type="evidence" value="ECO:0007669"/>
    <property type="project" value="InterPro"/>
</dbReference>
<evidence type="ECO:0000259" key="6">
    <source>
        <dbReference type="PROSITE" id="PS51007"/>
    </source>
</evidence>
<dbReference type="GO" id="GO:0046872">
    <property type="term" value="F:metal ion binding"/>
    <property type="evidence" value="ECO:0007669"/>
    <property type="project" value="UniProtKB-KW"/>
</dbReference>
<reference evidence="7 8" key="1">
    <citation type="submission" date="2018-04" db="EMBL/GenBank/DDBJ databases">
        <title>Pedobacter chongqingensis sp. nov., isolated from a rottenly hemp rope.</title>
        <authorList>
            <person name="Cai Y."/>
        </authorList>
    </citation>
    <scope>NUCLEOTIDE SEQUENCE [LARGE SCALE GENOMIC DNA]</scope>
    <source>
        <strain evidence="7 8">FJ4-8</strain>
    </source>
</reference>
<proteinExistence type="predicted"/>
<name>A0A2U2PBP6_9SPHI</name>
<dbReference type="InterPro" id="IPR036909">
    <property type="entry name" value="Cyt_c-like_dom_sf"/>
</dbReference>